<dbReference type="AlphaFoldDB" id="A0A1V6N6X2"/>
<name>A0A1V6N6X2_PENPO</name>
<protein>
    <submittedName>
        <fullName evidence="1">Uncharacterized protein</fullName>
    </submittedName>
</protein>
<reference evidence="1" key="1">
    <citation type="submission" date="2016-08" db="EMBL/GenBank/DDBJ databases">
        <title>Uncovering the secondary metabolism of Penicillium species provides insights into the evolution of 6-MSA pathways.</title>
        <authorList>
            <person name="Nielsen J.C."/>
            <person name="Nielsen J."/>
        </authorList>
    </citation>
    <scope>NUCLEOTIDE SEQUENCE [LARGE SCALE GENOMIC DNA]</scope>
    <source>
        <strain evidence="1">IBT 4502</strain>
    </source>
</reference>
<sequence>MFAMWNRNEVCSWLEFCTGRCPNKALRALSKEAVEIAHAHSNWCPCSNDVWCNVDIQYHKGHQTITGLMYGPRIARFSA</sequence>
<evidence type="ECO:0000313" key="1">
    <source>
        <dbReference type="EMBL" id="OQD60353.1"/>
    </source>
</evidence>
<gene>
    <name evidence="1" type="ORF">PENPOL_c024G07853</name>
</gene>
<organism evidence="1 2">
    <name type="scientific">Penicillium polonicum</name>
    <dbReference type="NCBI Taxonomy" id="60169"/>
    <lineage>
        <taxon>Eukaryota</taxon>
        <taxon>Fungi</taxon>
        <taxon>Dikarya</taxon>
        <taxon>Ascomycota</taxon>
        <taxon>Pezizomycotina</taxon>
        <taxon>Eurotiomycetes</taxon>
        <taxon>Eurotiomycetidae</taxon>
        <taxon>Eurotiales</taxon>
        <taxon>Aspergillaceae</taxon>
        <taxon>Penicillium</taxon>
    </lineage>
</organism>
<evidence type="ECO:0000313" key="2">
    <source>
        <dbReference type="Proteomes" id="UP000191408"/>
    </source>
</evidence>
<dbReference type="EMBL" id="MDYM01000024">
    <property type="protein sequence ID" value="OQD60353.1"/>
    <property type="molecule type" value="Genomic_DNA"/>
</dbReference>
<comment type="caution">
    <text evidence="1">The sequence shown here is derived from an EMBL/GenBank/DDBJ whole genome shotgun (WGS) entry which is preliminary data.</text>
</comment>
<dbReference type="Proteomes" id="UP000191408">
    <property type="component" value="Unassembled WGS sequence"/>
</dbReference>
<proteinExistence type="predicted"/>
<keyword evidence="2" id="KW-1185">Reference proteome</keyword>
<accession>A0A1V6N6X2</accession>
<dbReference type="OrthoDB" id="10290321at2759"/>